<proteinExistence type="predicted"/>
<gene>
    <name evidence="3" type="ORF">FFLO_05964</name>
</gene>
<protein>
    <recommendedName>
        <fullName evidence="2">Rho-GAP domain-containing protein</fullName>
    </recommendedName>
</protein>
<dbReference type="GO" id="GO:0060237">
    <property type="term" value="P:regulation of fungal-type cell wall organization"/>
    <property type="evidence" value="ECO:0007669"/>
    <property type="project" value="TreeGrafter"/>
</dbReference>
<keyword evidence="1" id="KW-0343">GTPase activation</keyword>
<dbReference type="InterPro" id="IPR000198">
    <property type="entry name" value="RhoGAP_dom"/>
</dbReference>
<dbReference type="InterPro" id="IPR051025">
    <property type="entry name" value="RhoGAP"/>
</dbReference>
<dbReference type="PANTHER" id="PTHR15228">
    <property type="entry name" value="SPERMATHECAL PHYSIOLOGY VARIANT"/>
    <property type="match status" value="1"/>
</dbReference>
<dbReference type="EMBL" id="JABELV010000169">
    <property type="protein sequence ID" value="KAG7528738.1"/>
    <property type="molecule type" value="Genomic_DNA"/>
</dbReference>
<dbReference type="AlphaFoldDB" id="A0A8K0JFU7"/>
<keyword evidence="4" id="KW-1185">Reference proteome</keyword>
<reference evidence="3" key="1">
    <citation type="submission" date="2020-04" db="EMBL/GenBank/DDBJ databases">
        <title>Analysis of mating type loci in Filobasidium floriforme.</title>
        <authorList>
            <person name="Nowrousian M."/>
        </authorList>
    </citation>
    <scope>NUCLEOTIDE SEQUENCE</scope>
    <source>
        <strain evidence="3">CBS 6242</strain>
    </source>
</reference>
<dbReference type="Gene3D" id="1.10.555.10">
    <property type="entry name" value="Rho GTPase activation protein"/>
    <property type="match status" value="1"/>
</dbReference>
<evidence type="ECO:0000259" key="2">
    <source>
        <dbReference type="PROSITE" id="PS50238"/>
    </source>
</evidence>
<dbReference type="InterPro" id="IPR008936">
    <property type="entry name" value="Rho_GTPase_activation_prot"/>
</dbReference>
<dbReference type="PROSITE" id="PS50238">
    <property type="entry name" value="RHOGAP"/>
    <property type="match status" value="1"/>
</dbReference>
<dbReference type="GO" id="GO:0005096">
    <property type="term" value="F:GTPase activator activity"/>
    <property type="evidence" value="ECO:0007669"/>
    <property type="project" value="UniProtKB-KW"/>
</dbReference>
<evidence type="ECO:0000256" key="1">
    <source>
        <dbReference type="ARBA" id="ARBA00022468"/>
    </source>
</evidence>
<dbReference type="Proteomes" id="UP000812966">
    <property type="component" value="Unassembled WGS sequence"/>
</dbReference>
<sequence length="267" mass="30265">MRLRKGSVGLQGEGLNLRGRKSSVGGEGYNYLAETVPEGDVFAQPLLKSLEYASVQISTARPDGGLYIWGYVPVVVAKCGLYLKDTATEVPGTFRVSGSAKRMKELQAVFDNPPKYGKNLDWKKTTYTTHDVATILRRYLTQMPEPIVPHELYHEVRRRWSWTIKTYQNLIARMPKPNQYLLLYVLDLLSVFARKSEVNLMTAPNLAVIFQPGIISHTEHQMRPAEHTLSQAVLEFLIEHQDHFLLGMQLVSRTKLRGFVSGYKADV</sequence>
<dbReference type="GO" id="GO:0005938">
    <property type="term" value="C:cell cortex"/>
    <property type="evidence" value="ECO:0007669"/>
    <property type="project" value="TreeGrafter"/>
</dbReference>
<evidence type="ECO:0000313" key="3">
    <source>
        <dbReference type="EMBL" id="KAG7528738.1"/>
    </source>
</evidence>
<dbReference type="Pfam" id="PF00620">
    <property type="entry name" value="RhoGAP"/>
    <property type="match status" value="1"/>
</dbReference>
<dbReference type="OrthoDB" id="3196451at2759"/>
<organism evidence="3 4">
    <name type="scientific">Filobasidium floriforme</name>
    <dbReference type="NCBI Taxonomy" id="5210"/>
    <lineage>
        <taxon>Eukaryota</taxon>
        <taxon>Fungi</taxon>
        <taxon>Dikarya</taxon>
        <taxon>Basidiomycota</taxon>
        <taxon>Agaricomycotina</taxon>
        <taxon>Tremellomycetes</taxon>
        <taxon>Filobasidiales</taxon>
        <taxon>Filobasidiaceae</taxon>
        <taxon>Filobasidium</taxon>
    </lineage>
</organism>
<dbReference type="SMART" id="SM00324">
    <property type="entry name" value="RhoGAP"/>
    <property type="match status" value="1"/>
</dbReference>
<feature type="domain" description="Rho-GAP" evidence="2">
    <location>
        <begin position="55"/>
        <end position="245"/>
    </location>
</feature>
<accession>A0A8K0JFU7</accession>
<dbReference type="SUPFAM" id="SSF48350">
    <property type="entry name" value="GTPase activation domain, GAP"/>
    <property type="match status" value="1"/>
</dbReference>
<dbReference type="PANTHER" id="PTHR15228:SF25">
    <property type="entry name" value="F-BAR DOMAIN-CONTAINING PROTEIN"/>
    <property type="match status" value="1"/>
</dbReference>
<dbReference type="GO" id="GO:0007165">
    <property type="term" value="P:signal transduction"/>
    <property type="evidence" value="ECO:0007669"/>
    <property type="project" value="InterPro"/>
</dbReference>
<name>A0A8K0JFU7_9TREE</name>
<evidence type="ECO:0000313" key="4">
    <source>
        <dbReference type="Proteomes" id="UP000812966"/>
    </source>
</evidence>
<comment type="caution">
    <text evidence="3">The sequence shown here is derived from an EMBL/GenBank/DDBJ whole genome shotgun (WGS) entry which is preliminary data.</text>
</comment>